<evidence type="ECO:0000313" key="12">
    <source>
        <dbReference type="Proteomes" id="UP000193450"/>
    </source>
</evidence>
<dbReference type="InterPro" id="IPR012902">
    <property type="entry name" value="N_methyl_site"/>
</dbReference>
<feature type="domain" description="Type II secretion system protein GspI C-terminal" evidence="10">
    <location>
        <begin position="41"/>
        <end position="118"/>
    </location>
</feature>
<comment type="subunit">
    <text evidence="9">Type II secretion is composed of four main components: the outer membrane complex, the inner membrane complex, the cytoplasmic secretion ATPase and the periplasm-spanning pseudopilus.</text>
</comment>
<gene>
    <name evidence="11" type="ORF">BST96_16680</name>
</gene>
<comment type="subcellular location">
    <subcellularLocation>
        <location evidence="1 9">Cell inner membrane</location>
        <topology evidence="1 9">Single-pass membrane protein</topology>
    </subcellularLocation>
</comment>
<dbReference type="NCBIfam" id="TIGR02532">
    <property type="entry name" value="IV_pilin_GFxxxE"/>
    <property type="match status" value="1"/>
</dbReference>
<evidence type="ECO:0000256" key="3">
    <source>
        <dbReference type="ARBA" id="ARBA00022475"/>
    </source>
</evidence>
<dbReference type="GO" id="GO:0005886">
    <property type="term" value="C:plasma membrane"/>
    <property type="evidence" value="ECO:0007669"/>
    <property type="project" value="UniProtKB-SubCell"/>
</dbReference>
<evidence type="ECO:0000256" key="9">
    <source>
        <dbReference type="RuleBase" id="RU368030"/>
    </source>
</evidence>
<evidence type="ECO:0000256" key="8">
    <source>
        <dbReference type="ARBA" id="ARBA00023136"/>
    </source>
</evidence>
<evidence type="ECO:0000256" key="1">
    <source>
        <dbReference type="ARBA" id="ARBA00004377"/>
    </source>
</evidence>
<dbReference type="NCBIfam" id="TIGR01707">
    <property type="entry name" value="gspI"/>
    <property type="match status" value="1"/>
</dbReference>
<evidence type="ECO:0000313" key="11">
    <source>
        <dbReference type="EMBL" id="ARN76463.1"/>
    </source>
</evidence>
<evidence type="ECO:0000259" key="10">
    <source>
        <dbReference type="Pfam" id="PF02501"/>
    </source>
</evidence>
<dbReference type="AlphaFoldDB" id="A0A1X9NRQ7"/>
<keyword evidence="8 9" id="KW-0472">Membrane</keyword>
<evidence type="ECO:0000256" key="5">
    <source>
        <dbReference type="ARBA" id="ARBA00022519"/>
    </source>
</evidence>
<evidence type="ECO:0000256" key="2">
    <source>
        <dbReference type="ARBA" id="ARBA00008358"/>
    </source>
</evidence>
<comment type="PTM">
    <text evidence="9">Cleaved by prepilin peptidase.</text>
</comment>
<dbReference type="PRINTS" id="PR00885">
    <property type="entry name" value="BCTERIALGSPH"/>
</dbReference>
<evidence type="ECO:0000256" key="4">
    <source>
        <dbReference type="ARBA" id="ARBA00022481"/>
    </source>
</evidence>
<keyword evidence="5 9" id="KW-0997">Cell inner membrane</keyword>
<keyword evidence="7 9" id="KW-1133">Transmembrane helix</keyword>
<proteinExistence type="inferred from homology"/>
<dbReference type="Pfam" id="PF02501">
    <property type="entry name" value="T2SSI"/>
    <property type="match status" value="1"/>
</dbReference>
<dbReference type="Gene3D" id="3.30.1300.30">
    <property type="entry name" value="GSPII I/J protein-like"/>
    <property type="match status" value="1"/>
</dbReference>
<name>A0A1X9NRQ7_9GAMM</name>
<keyword evidence="3" id="KW-1003">Cell membrane</keyword>
<protein>
    <recommendedName>
        <fullName evidence="9">Type II secretion system protein I</fullName>
        <shortName evidence="9">T2SS minor pseudopilin I</shortName>
    </recommendedName>
</protein>
<sequence length="122" mass="13272">MNKQQTGFTLLEVLIALAILAISSLAVISQTGQSLTQLERLHLKTTAMVVADNQLALLQAAPDWPAVGSQTKSVKLGEQQWQVSTDISQTSDPWLRKIEVIVSPVQQADNVLALLVGYRGKH</sequence>
<dbReference type="InterPro" id="IPR045584">
    <property type="entry name" value="Pilin-like"/>
</dbReference>
<accession>A0A1X9NRQ7</accession>
<keyword evidence="12" id="KW-1185">Reference proteome</keyword>
<dbReference type="InterPro" id="IPR003413">
    <property type="entry name" value="T2SS_GspI_C"/>
</dbReference>
<feature type="transmembrane region" description="Helical" evidence="9">
    <location>
        <begin position="7"/>
        <end position="28"/>
    </location>
</feature>
<dbReference type="Pfam" id="PF07963">
    <property type="entry name" value="N_methyl"/>
    <property type="match status" value="1"/>
</dbReference>
<dbReference type="PROSITE" id="PS00409">
    <property type="entry name" value="PROKAR_NTER_METHYL"/>
    <property type="match status" value="1"/>
</dbReference>
<evidence type="ECO:0000256" key="7">
    <source>
        <dbReference type="ARBA" id="ARBA00022989"/>
    </source>
</evidence>
<keyword evidence="4 9" id="KW-0488">Methylation</keyword>
<dbReference type="InterPro" id="IPR010052">
    <property type="entry name" value="T2SS_protein-GspI"/>
</dbReference>
<comment type="similarity">
    <text evidence="2 9">Belongs to the GSP I family.</text>
</comment>
<dbReference type="InterPro" id="IPR002416">
    <property type="entry name" value="T2SS_protein-GspH"/>
</dbReference>
<reference evidence="11 12" key="1">
    <citation type="submission" date="2016-11" db="EMBL/GenBank/DDBJ databases">
        <title>Trade-off between light-utilization and light-protection in marine flavobacteria.</title>
        <authorList>
            <person name="Kumagai Y."/>
        </authorList>
    </citation>
    <scope>NUCLEOTIDE SEQUENCE [LARGE SCALE GENOMIC DNA]</scope>
    <source>
        <strain evidence="11 12">NBRC 107125</strain>
    </source>
</reference>
<keyword evidence="6 9" id="KW-0812">Transmembrane</keyword>
<dbReference type="PANTHER" id="PTHR38779:SF2">
    <property type="entry name" value="TYPE II SECRETION SYSTEM PROTEIN I-RELATED"/>
    <property type="match status" value="1"/>
</dbReference>
<dbReference type="EMBL" id="CP019343">
    <property type="protein sequence ID" value="ARN76463.1"/>
    <property type="molecule type" value="Genomic_DNA"/>
</dbReference>
<dbReference type="GO" id="GO:0015628">
    <property type="term" value="P:protein secretion by the type II secretion system"/>
    <property type="evidence" value="ECO:0007669"/>
    <property type="project" value="UniProtKB-UniRule"/>
</dbReference>
<comment type="function">
    <text evidence="9">Component of the type II secretion system required for the energy-dependent secretion of extracellular factors such as proteases and toxins from the periplasm.</text>
</comment>
<dbReference type="PANTHER" id="PTHR38779">
    <property type="entry name" value="TYPE II SECRETION SYSTEM PROTEIN I-RELATED"/>
    <property type="match status" value="1"/>
</dbReference>
<dbReference type="SUPFAM" id="SSF54523">
    <property type="entry name" value="Pili subunits"/>
    <property type="match status" value="1"/>
</dbReference>
<dbReference type="KEGG" id="osg:BST96_16680"/>
<dbReference type="STRING" id="716816.BST96_16680"/>
<organism evidence="11 12">
    <name type="scientific">Oceanicoccus sagamiensis</name>
    <dbReference type="NCBI Taxonomy" id="716816"/>
    <lineage>
        <taxon>Bacteria</taxon>
        <taxon>Pseudomonadati</taxon>
        <taxon>Pseudomonadota</taxon>
        <taxon>Gammaproteobacteria</taxon>
        <taxon>Cellvibrionales</taxon>
        <taxon>Spongiibacteraceae</taxon>
        <taxon>Oceanicoccus</taxon>
    </lineage>
</organism>
<evidence type="ECO:0000256" key="6">
    <source>
        <dbReference type="ARBA" id="ARBA00022692"/>
    </source>
</evidence>
<dbReference type="GO" id="GO:0015627">
    <property type="term" value="C:type II protein secretion system complex"/>
    <property type="evidence" value="ECO:0007669"/>
    <property type="project" value="UniProtKB-UniRule"/>
</dbReference>
<dbReference type="Proteomes" id="UP000193450">
    <property type="component" value="Chromosome"/>
</dbReference>